<keyword evidence="1" id="KW-0732">Signal</keyword>
<evidence type="ECO:0000313" key="2">
    <source>
        <dbReference type="EMBL" id="QGX98840.1"/>
    </source>
</evidence>
<feature type="chain" id="PRO_5026036910" description="DUF3299 domain-containing protein" evidence="1">
    <location>
        <begin position="22"/>
        <end position="146"/>
    </location>
</feature>
<dbReference type="AlphaFoldDB" id="A0A6I6INY1"/>
<dbReference type="KEGG" id="rom:EI983_11375"/>
<name>A0A6I6INY1_9RHOB</name>
<evidence type="ECO:0000313" key="3">
    <source>
        <dbReference type="Proteomes" id="UP000428330"/>
    </source>
</evidence>
<protein>
    <recommendedName>
        <fullName evidence="4">DUF3299 domain-containing protein</fullName>
    </recommendedName>
</protein>
<evidence type="ECO:0008006" key="4">
    <source>
        <dbReference type="Google" id="ProtNLM"/>
    </source>
</evidence>
<proteinExistence type="predicted"/>
<dbReference type="RefSeq" id="WP_157707524.1">
    <property type="nucleotide sequence ID" value="NZ_CP034348.1"/>
</dbReference>
<dbReference type="OrthoDB" id="7863575at2"/>
<accession>A0A6I6INY1</accession>
<dbReference type="Proteomes" id="UP000428330">
    <property type="component" value="Chromosome"/>
</dbReference>
<organism evidence="2 3">
    <name type="scientific">Roseovarius faecimaris</name>
    <dbReference type="NCBI Taxonomy" id="2494550"/>
    <lineage>
        <taxon>Bacteria</taxon>
        <taxon>Pseudomonadati</taxon>
        <taxon>Pseudomonadota</taxon>
        <taxon>Alphaproteobacteria</taxon>
        <taxon>Rhodobacterales</taxon>
        <taxon>Roseobacteraceae</taxon>
        <taxon>Roseovarius</taxon>
    </lineage>
</organism>
<sequence length="146" mass="15633">MSVGKLALATAGVAAATTLSAAEPDAWSLLKEIEITEHVTETEYEVRKSYPPALAEGREIEIEITGYATPALPGEMIQDLLMVSDMGLCPFCGSLEHGATLAVSLAEPIPVIDDQTRLTLRGTLSPVTDPETWQSVVLKNAQIIRN</sequence>
<keyword evidence="3" id="KW-1185">Reference proteome</keyword>
<evidence type="ECO:0000256" key="1">
    <source>
        <dbReference type="SAM" id="SignalP"/>
    </source>
</evidence>
<gene>
    <name evidence="2" type="ORF">EI983_11375</name>
</gene>
<feature type="signal peptide" evidence="1">
    <location>
        <begin position="1"/>
        <end position="21"/>
    </location>
</feature>
<reference evidence="3" key="1">
    <citation type="submission" date="2018-12" db="EMBL/GenBank/DDBJ databases">
        <title>Complete genome sequence of Roseovarius sp. MME-070.</title>
        <authorList>
            <person name="Nam Y.-D."/>
            <person name="Kang J."/>
            <person name="Chung W.-H."/>
            <person name="Park Y.S."/>
        </authorList>
    </citation>
    <scope>NUCLEOTIDE SEQUENCE [LARGE SCALE GENOMIC DNA]</scope>
    <source>
        <strain evidence="3">MME-070</strain>
    </source>
</reference>
<dbReference type="EMBL" id="CP034348">
    <property type="protein sequence ID" value="QGX98840.1"/>
    <property type="molecule type" value="Genomic_DNA"/>
</dbReference>